<dbReference type="Gene3D" id="1.20.140.10">
    <property type="entry name" value="Butyryl-CoA Dehydrogenase, subunit A, domain 3"/>
    <property type="match status" value="1"/>
</dbReference>
<evidence type="ECO:0000313" key="10">
    <source>
        <dbReference type="EMBL" id="KGM47246.1"/>
    </source>
</evidence>
<feature type="domain" description="Acyl-CoA dehydrogenase/oxidase C-terminal" evidence="7">
    <location>
        <begin position="230"/>
        <end position="376"/>
    </location>
</feature>
<evidence type="ECO:0000313" key="11">
    <source>
        <dbReference type="Proteomes" id="UP000030004"/>
    </source>
</evidence>
<dbReference type="Pfam" id="PF02770">
    <property type="entry name" value="Acyl-CoA_dh_M"/>
    <property type="match status" value="1"/>
</dbReference>
<comment type="similarity">
    <text evidence="2 6">Belongs to the acyl-CoA dehydrogenase family.</text>
</comment>
<keyword evidence="4 6" id="KW-0274">FAD</keyword>
<dbReference type="RefSeq" id="WP_043752977.1">
    <property type="nucleotide sequence ID" value="NZ_AQQX01000012.1"/>
</dbReference>
<gene>
    <name evidence="10" type="ORF">ATO9_18825</name>
</gene>
<dbReference type="Pfam" id="PF00441">
    <property type="entry name" value="Acyl-CoA_dh_1"/>
    <property type="match status" value="1"/>
</dbReference>
<dbReference type="InterPro" id="IPR046373">
    <property type="entry name" value="Acyl-CoA_Oxase/DH_mid-dom_sf"/>
</dbReference>
<evidence type="ECO:0000256" key="5">
    <source>
        <dbReference type="ARBA" id="ARBA00023002"/>
    </source>
</evidence>
<dbReference type="InterPro" id="IPR009075">
    <property type="entry name" value="AcylCo_DH/oxidase_C"/>
</dbReference>
<comment type="cofactor">
    <cofactor evidence="1 6">
        <name>FAD</name>
        <dbReference type="ChEBI" id="CHEBI:57692"/>
    </cofactor>
</comment>
<keyword evidence="3 6" id="KW-0285">Flavoprotein</keyword>
<dbReference type="eggNOG" id="COG1960">
    <property type="taxonomic scope" value="Bacteria"/>
</dbReference>
<dbReference type="PANTHER" id="PTHR43884:SF12">
    <property type="entry name" value="ISOVALERYL-COA DEHYDROGENASE, MITOCHONDRIAL-RELATED"/>
    <property type="match status" value="1"/>
</dbReference>
<dbReference type="Proteomes" id="UP000030004">
    <property type="component" value="Unassembled WGS sequence"/>
</dbReference>
<protein>
    <submittedName>
        <fullName evidence="10">Acyl-CoA dehydrogenase</fullName>
    </submittedName>
</protein>
<dbReference type="PIRSF" id="PIRSF016578">
    <property type="entry name" value="HsaA"/>
    <property type="match status" value="1"/>
</dbReference>
<proteinExistence type="inferred from homology"/>
<evidence type="ECO:0000256" key="1">
    <source>
        <dbReference type="ARBA" id="ARBA00001974"/>
    </source>
</evidence>
<evidence type="ECO:0000256" key="2">
    <source>
        <dbReference type="ARBA" id="ARBA00009347"/>
    </source>
</evidence>
<name>A0A0A0E8B4_9RHOB</name>
<dbReference type="PANTHER" id="PTHR43884">
    <property type="entry name" value="ACYL-COA DEHYDROGENASE"/>
    <property type="match status" value="1"/>
</dbReference>
<dbReference type="InterPro" id="IPR006089">
    <property type="entry name" value="Acyl-CoA_DH_CS"/>
</dbReference>
<dbReference type="InterPro" id="IPR013786">
    <property type="entry name" value="AcylCoA_DH/ox_N"/>
</dbReference>
<dbReference type="GO" id="GO:0050660">
    <property type="term" value="F:flavin adenine dinucleotide binding"/>
    <property type="evidence" value="ECO:0007669"/>
    <property type="project" value="InterPro"/>
</dbReference>
<dbReference type="Pfam" id="PF02771">
    <property type="entry name" value="Acyl-CoA_dh_N"/>
    <property type="match status" value="1"/>
</dbReference>
<dbReference type="PROSITE" id="PS00073">
    <property type="entry name" value="ACYL_COA_DH_2"/>
    <property type="match status" value="1"/>
</dbReference>
<evidence type="ECO:0000259" key="7">
    <source>
        <dbReference type="Pfam" id="PF00441"/>
    </source>
</evidence>
<organism evidence="10 11">
    <name type="scientific">Pseudooceanicola atlanticus</name>
    <dbReference type="NCBI Taxonomy" id="1461694"/>
    <lineage>
        <taxon>Bacteria</taxon>
        <taxon>Pseudomonadati</taxon>
        <taxon>Pseudomonadota</taxon>
        <taxon>Alphaproteobacteria</taxon>
        <taxon>Rhodobacterales</taxon>
        <taxon>Paracoccaceae</taxon>
        <taxon>Pseudooceanicola</taxon>
    </lineage>
</organism>
<dbReference type="Gene3D" id="1.10.540.10">
    <property type="entry name" value="Acyl-CoA dehydrogenase/oxidase, N-terminal domain"/>
    <property type="match status" value="1"/>
</dbReference>
<dbReference type="GO" id="GO:0003995">
    <property type="term" value="F:acyl-CoA dehydrogenase activity"/>
    <property type="evidence" value="ECO:0007669"/>
    <property type="project" value="InterPro"/>
</dbReference>
<feature type="domain" description="Acyl-CoA oxidase/dehydrogenase middle" evidence="8">
    <location>
        <begin position="123"/>
        <end position="215"/>
    </location>
</feature>
<dbReference type="EMBL" id="AQQX01000012">
    <property type="protein sequence ID" value="KGM47246.1"/>
    <property type="molecule type" value="Genomic_DNA"/>
</dbReference>
<evidence type="ECO:0000256" key="6">
    <source>
        <dbReference type="RuleBase" id="RU362125"/>
    </source>
</evidence>
<dbReference type="SUPFAM" id="SSF56645">
    <property type="entry name" value="Acyl-CoA dehydrogenase NM domain-like"/>
    <property type="match status" value="1"/>
</dbReference>
<dbReference type="OrthoDB" id="2986495at2"/>
<dbReference type="InterPro" id="IPR037069">
    <property type="entry name" value="AcylCoA_DH/ox_N_sf"/>
</dbReference>
<dbReference type="InterPro" id="IPR009100">
    <property type="entry name" value="AcylCoA_DH/oxidase_NM_dom_sf"/>
</dbReference>
<evidence type="ECO:0000256" key="3">
    <source>
        <dbReference type="ARBA" id="ARBA00022630"/>
    </source>
</evidence>
<reference evidence="10 11" key="1">
    <citation type="journal article" date="2015" name="Antonie Van Leeuwenhoek">
        <title>Pseudooceanicola atlanticus gen. nov. sp. nov., isolated from surface seawater of the Atlantic Ocean and reclassification of Oceanicola batsensis, Oceanicola marinus, Oceanicola nitratireducens, Oceanicola nanhaiensis, Oceanicola antarcticus and Oceanicola flagellatus, as Pseudooceanicola batsensis comb. nov., Pseudooceanicola marinus comb. nov., Pseudooceanicola nitratireducens comb. nov., Pseudooceanicola nanhaiensis comb. nov., Pseudooceanicola antarcticus comb. nov., and Pseudooceanicola flagellatus comb. nov.</title>
        <authorList>
            <person name="Lai Q."/>
            <person name="Li G."/>
            <person name="Liu X."/>
            <person name="Du Y."/>
            <person name="Sun F."/>
            <person name="Shao Z."/>
        </authorList>
    </citation>
    <scope>NUCLEOTIDE SEQUENCE [LARGE SCALE GENOMIC DNA]</scope>
    <source>
        <strain evidence="10 11">22II-s11g</strain>
    </source>
</reference>
<evidence type="ECO:0000259" key="9">
    <source>
        <dbReference type="Pfam" id="PF02771"/>
    </source>
</evidence>
<sequence>MQFELDDWQETARRSFRKYLDAEVAPLVEAHEDAHRPPPPEVLQKMGEFGLLGGLLPEAQGGAGLDYLTYCALLCELSQVWPSLRSIVSTSNLVLMIVAQHGTPEQQAMWLGDLVSGRKTAFFALTEPNVGSDASNVETRARRDGDGWRLNGRKLYISSGTGADLGVVFARSGDGERAEVSAFVVEAGTAGFSTREVRSMGMNSCPLGELLFEDVLLPADHLIGAEGEAFAIAKHYLNVGRCFVSFTCLGLSIAAYEAALRYAGAREQFGRKIGGFQLVQQMIADMLTGVETSRLLACRAADALDRGAPDRGRACSMAKRHNSDTALRVCETALQVHGGAGYTRDFPVERYYRDVRHLTIAEGTNQLQALLLAQGALGISALRG</sequence>
<feature type="domain" description="Acyl-CoA dehydrogenase/oxidase N-terminal" evidence="9">
    <location>
        <begin position="9"/>
        <end position="117"/>
    </location>
</feature>
<evidence type="ECO:0000259" key="8">
    <source>
        <dbReference type="Pfam" id="PF02770"/>
    </source>
</evidence>
<dbReference type="AlphaFoldDB" id="A0A0A0E8B4"/>
<dbReference type="InterPro" id="IPR036250">
    <property type="entry name" value="AcylCo_DH-like_C"/>
</dbReference>
<dbReference type="FunFam" id="1.20.140.10:FF:000001">
    <property type="entry name" value="Acyl-CoA dehydrogenase"/>
    <property type="match status" value="1"/>
</dbReference>
<keyword evidence="5 6" id="KW-0560">Oxidoreductase</keyword>
<dbReference type="InterPro" id="IPR006091">
    <property type="entry name" value="Acyl-CoA_Oxase/DH_mid-dom"/>
</dbReference>
<dbReference type="FunFam" id="2.40.110.10:FF:000002">
    <property type="entry name" value="Acyl-CoA dehydrogenase fadE12"/>
    <property type="match status" value="1"/>
</dbReference>
<dbReference type="Gene3D" id="2.40.110.10">
    <property type="entry name" value="Butyryl-CoA Dehydrogenase, subunit A, domain 2"/>
    <property type="match status" value="1"/>
</dbReference>
<evidence type="ECO:0000256" key="4">
    <source>
        <dbReference type="ARBA" id="ARBA00022827"/>
    </source>
</evidence>
<comment type="caution">
    <text evidence="10">The sequence shown here is derived from an EMBL/GenBank/DDBJ whole genome shotgun (WGS) entry which is preliminary data.</text>
</comment>
<dbReference type="STRING" id="1461694.ATO9_18825"/>
<dbReference type="SUPFAM" id="SSF47203">
    <property type="entry name" value="Acyl-CoA dehydrogenase C-terminal domain-like"/>
    <property type="match status" value="1"/>
</dbReference>
<accession>A0A0A0E8B4</accession>
<keyword evidence="11" id="KW-1185">Reference proteome</keyword>